<dbReference type="Gene3D" id="3.30.2320.10">
    <property type="entry name" value="hypothetical protein PF0899 domain"/>
    <property type="match status" value="1"/>
</dbReference>
<dbReference type="GO" id="GO:0044423">
    <property type="term" value="C:virion component"/>
    <property type="evidence" value="ECO:0007669"/>
    <property type="project" value="UniProtKB-KW"/>
</dbReference>
<evidence type="ECO:0000256" key="3">
    <source>
        <dbReference type="SAM" id="Coils"/>
    </source>
</evidence>
<keyword evidence="3" id="KW-0175">Coiled coil</keyword>
<comment type="caution">
    <text evidence="5">The sequence shown here is derived from an EMBL/GenBank/DDBJ whole genome shotgun (WGS) entry which is preliminary data.</text>
</comment>
<gene>
    <name evidence="5" type="ORF">LCGC14_0991000</name>
</gene>
<dbReference type="NCBIfam" id="TIGR01554">
    <property type="entry name" value="major_cap_HK97"/>
    <property type="match status" value="1"/>
</dbReference>
<dbReference type="Pfam" id="PF05065">
    <property type="entry name" value="Phage_capsid"/>
    <property type="match status" value="1"/>
</dbReference>
<evidence type="ECO:0000256" key="2">
    <source>
        <dbReference type="ARBA" id="ARBA00022844"/>
    </source>
</evidence>
<evidence type="ECO:0000259" key="4">
    <source>
        <dbReference type="Pfam" id="PF05065"/>
    </source>
</evidence>
<dbReference type="SUPFAM" id="SSF56563">
    <property type="entry name" value="Major capsid protein gp5"/>
    <property type="match status" value="1"/>
</dbReference>
<keyword evidence="2" id="KW-0946">Virion</keyword>
<protein>
    <recommendedName>
        <fullName evidence="4">Phage capsid-like C-terminal domain-containing protein</fullName>
    </recommendedName>
</protein>
<evidence type="ECO:0000256" key="1">
    <source>
        <dbReference type="ARBA" id="ARBA00004328"/>
    </source>
</evidence>
<dbReference type="AlphaFoldDB" id="A0A0F9QP83"/>
<dbReference type="EMBL" id="LAZR01003764">
    <property type="protein sequence ID" value="KKN14941.1"/>
    <property type="molecule type" value="Genomic_DNA"/>
</dbReference>
<organism evidence="5">
    <name type="scientific">marine sediment metagenome</name>
    <dbReference type="NCBI Taxonomy" id="412755"/>
    <lineage>
        <taxon>unclassified sequences</taxon>
        <taxon>metagenomes</taxon>
        <taxon>ecological metagenomes</taxon>
    </lineage>
</organism>
<feature type="coiled-coil region" evidence="3">
    <location>
        <begin position="10"/>
        <end position="66"/>
    </location>
</feature>
<dbReference type="Gene3D" id="3.30.2400.10">
    <property type="entry name" value="Major capsid protein gp5"/>
    <property type="match status" value="1"/>
</dbReference>
<dbReference type="InterPro" id="IPR054612">
    <property type="entry name" value="Phage_capsid-like_C"/>
</dbReference>
<reference evidence="5" key="1">
    <citation type="journal article" date="2015" name="Nature">
        <title>Complex archaea that bridge the gap between prokaryotes and eukaryotes.</title>
        <authorList>
            <person name="Spang A."/>
            <person name="Saw J.H."/>
            <person name="Jorgensen S.L."/>
            <person name="Zaremba-Niedzwiedzka K."/>
            <person name="Martijn J."/>
            <person name="Lind A.E."/>
            <person name="van Eijk R."/>
            <person name="Schleper C."/>
            <person name="Guy L."/>
            <person name="Ettema T.J."/>
        </authorList>
    </citation>
    <scope>NUCLEOTIDE SEQUENCE</scope>
</reference>
<dbReference type="InterPro" id="IPR024455">
    <property type="entry name" value="Phage_capsid"/>
</dbReference>
<comment type="subcellular location">
    <subcellularLocation>
        <location evidence="1">Virion</location>
    </subcellularLocation>
</comment>
<sequence>METQELKDFSEQLNRTFEQFKERNDQAIAEMETRNGEVTGETTAALNQTNEELTKLREAMKELEVRIARPTIPTEGEDSPEVALEKRAFDKYLRGGFIPGYEGEFMATPDERRALTSAADGTGGFLTPVDYEGGLIMNAYNLAALRPVCQVGTTSRDTVQMGALSKPTVAWGRAALEISAQDLTAGLRTITIYDLRALTLIAVNTLEDAEANLEQELNDAFSRAIAESEDDAFAVGAGDDSPRGVAAHAGVQALYKPSGVAAALADASNNGIDALISVMYTPKKTYRIGGTWAFNSTTESEIRKLKDGEGRYIWQPGAQLGSPALLLGRPIVNPEGMADIGAGTYPIVFGDFMAGYKIRDRKGVTVQRLVERYAEFHQVGFVITKRVGGDVTLAEAFCPMKIATS</sequence>
<accession>A0A0F9QP83</accession>
<proteinExistence type="predicted"/>
<name>A0A0F9QP83_9ZZZZ</name>
<feature type="domain" description="Phage capsid-like C-terminal" evidence="4">
    <location>
        <begin position="123"/>
        <end position="401"/>
    </location>
</feature>
<evidence type="ECO:0000313" key="5">
    <source>
        <dbReference type="EMBL" id="KKN14941.1"/>
    </source>
</evidence>